<dbReference type="SUPFAM" id="SSF51905">
    <property type="entry name" value="FAD/NAD(P)-binding domain"/>
    <property type="match status" value="1"/>
</dbReference>
<keyword evidence="3 5" id="KW-0285">Flavoprotein</keyword>
<dbReference type="InterPro" id="IPR036188">
    <property type="entry name" value="FAD/NAD-bd_sf"/>
</dbReference>
<gene>
    <name evidence="7" type="ORF">MARA_01340</name>
</gene>
<evidence type="ECO:0000256" key="4">
    <source>
        <dbReference type="ARBA" id="ARBA00022827"/>
    </source>
</evidence>
<evidence type="ECO:0000256" key="5">
    <source>
        <dbReference type="RuleBase" id="RU003968"/>
    </source>
</evidence>
<feature type="domain" description="Glucose-methanol-choline oxidoreductase N-terminal" evidence="6">
    <location>
        <begin position="79"/>
        <end position="102"/>
    </location>
</feature>
<dbReference type="Proteomes" id="UP000467428">
    <property type="component" value="Plasmid pJCM18538"/>
</dbReference>
<evidence type="ECO:0000259" key="6">
    <source>
        <dbReference type="PROSITE" id="PS00623"/>
    </source>
</evidence>
<keyword evidence="8" id="KW-1185">Reference proteome</keyword>
<dbReference type="EMBL" id="AP022592">
    <property type="protein sequence ID" value="BBY46704.1"/>
    <property type="molecule type" value="Genomic_DNA"/>
</dbReference>
<keyword evidence="4 5" id="KW-0274">FAD</keyword>
<evidence type="ECO:0000256" key="2">
    <source>
        <dbReference type="ARBA" id="ARBA00010790"/>
    </source>
</evidence>
<evidence type="ECO:0000313" key="7">
    <source>
        <dbReference type="EMBL" id="BBY46704.1"/>
    </source>
</evidence>
<name>A0A7I7RQ54_9MYCO</name>
<dbReference type="GO" id="GO:0016614">
    <property type="term" value="F:oxidoreductase activity, acting on CH-OH group of donors"/>
    <property type="evidence" value="ECO:0007669"/>
    <property type="project" value="InterPro"/>
</dbReference>
<dbReference type="AlphaFoldDB" id="A0A7I7RQ54"/>
<dbReference type="Pfam" id="PF00732">
    <property type="entry name" value="GMC_oxred_N"/>
    <property type="match status" value="1"/>
</dbReference>
<sequence length="163" mass="17609">MSIYDFIIIGGGSAGCVLANRLSADESARVLLLEAGGEDSAPEVHIPALFGTMFGTNVDWAYRTVVQAGTGRRIAVPRGRMLGGSSSLNAMIYARGNPADYDAWETGHGAAGWGHRDVLPYFRRSEHNSRLGPPWHGADGPLHVQDPVYVHELNEHWVESAQA</sequence>
<evidence type="ECO:0000256" key="3">
    <source>
        <dbReference type="ARBA" id="ARBA00022630"/>
    </source>
</evidence>
<accession>A0A7I7RQ54</accession>
<comment type="similarity">
    <text evidence="2 5">Belongs to the GMC oxidoreductase family.</text>
</comment>
<keyword evidence="7" id="KW-0614">Plasmid</keyword>
<dbReference type="Gene3D" id="3.50.50.60">
    <property type="entry name" value="FAD/NAD(P)-binding domain"/>
    <property type="match status" value="1"/>
</dbReference>
<dbReference type="PANTHER" id="PTHR11552:SF147">
    <property type="entry name" value="CHOLINE DEHYDROGENASE, MITOCHONDRIAL"/>
    <property type="match status" value="1"/>
</dbReference>
<comment type="cofactor">
    <cofactor evidence="1">
        <name>FAD</name>
        <dbReference type="ChEBI" id="CHEBI:57692"/>
    </cofactor>
</comment>
<dbReference type="KEGG" id="marz:MARA_01340"/>
<dbReference type="GO" id="GO:0050660">
    <property type="term" value="F:flavin adenine dinucleotide binding"/>
    <property type="evidence" value="ECO:0007669"/>
    <property type="project" value="InterPro"/>
</dbReference>
<proteinExistence type="inferred from homology"/>
<protein>
    <recommendedName>
        <fullName evidence="6">Glucose-methanol-choline oxidoreductase N-terminal domain-containing protein</fullName>
    </recommendedName>
</protein>
<dbReference type="InterPro" id="IPR012132">
    <property type="entry name" value="GMC_OxRdtase"/>
</dbReference>
<evidence type="ECO:0000313" key="8">
    <source>
        <dbReference type="Proteomes" id="UP000467428"/>
    </source>
</evidence>
<dbReference type="PANTHER" id="PTHR11552">
    <property type="entry name" value="GLUCOSE-METHANOL-CHOLINE GMC OXIDOREDUCTASE"/>
    <property type="match status" value="1"/>
</dbReference>
<evidence type="ECO:0000256" key="1">
    <source>
        <dbReference type="ARBA" id="ARBA00001974"/>
    </source>
</evidence>
<geneLocation type="plasmid" evidence="7">
    <name>pJCM18538</name>
</geneLocation>
<dbReference type="PROSITE" id="PS00623">
    <property type="entry name" value="GMC_OXRED_1"/>
    <property type="match status" value="1"/>
</dbReference>
<reference evidence="7 8" key="1">
    <citation type="journal article" date="2019" name="Emerg. Microbes Infect.">
        <title>Comprehensive subspecies identification of 175 nontuberculous mycobacteria species based on 7547 genomic profiles.</title>
        <authorList>
            <person name="Matsumoto Y."/>
            <person name="Kinjo T."/>
            <person name="Motooka D."/>
            <person name="Nabeya D."/>
            <person name="Jung N."/>
            <person name="Uechi K."/>
            <person name="Horii T."/>
            <person name="Iida T."/>
            <person name="Fujita J."/>
            <person name="Nakamura S."/>
        </authorList>
    </citation>
    <scope>NUCLEOTIDE SEQUENCE [LARGE SCALE GENOMIC DNA]</scope>
    <source>
        <strain evidence="7 8">JCM 18538</strain>
        <plasmid evidence="7">pJCM18538</plasmid>
    </source>
</reference>
<dbReference type="InterPro" id="IPR000172">
    <property type="entry name" value="GMC_OxRdtase_N"/>
</dbReference>
<organism evidence="7 8">
    <name type="scientific">Mycolicibacterium arabiense</name>
    <dbReference type="NCBI Taxonomy" id="1286181"/>
    <lineage>
        <taxon>Bacteria</taxon>
        <taxon>Bacillati</taxon>
        <taxon>Actinomycetota</taxon>
        <taxon>Actinomycetes</taxon>
        <taxon>Mycobacteriales</taxon>
        <taxon>Mycobacteriaceae</taxon>
        <taxon>Mycolicibacterium</taxon>
    </lineage>
</organism>